<evidence type="ECO:0000259" key="1">
    <source>
        <dbReference type="Pfam" id="PF17940"/>
    </source>
</evidence>
<accession>A0A2T0PYV4</accession>
<proteinExistence type="predicted"/>
<dbReference type="InterPro" id="IPR041583">
    <property type="entry name" value="TetR_C_31"/>
</dbReference>
<evidence type="ECO:0000313" key="2">
    <source>
        <dbReference type="EMBL" id="PRX96726.1"/>
    </source>
</evidence>
<dbReference type="SUPFAM" id="SSF46689">
    <property type="entry name" value="Homeodomain-like"/>
    <property type="match status" value="1"/>
</dbReference>
<name>A0A2T0PYV4_9ACTN</name>
<sequence>MIGRGGVAALSQRAVAQEAALPPSAVTYYFATADALLVAALSSCNDRYLRRLDECARAEDPLGELAAVIAEGAADGGARTAAEYELFLLAGRHPELQHEAVRWAEAVDAFLAPFAPDPVDRAGAAAAVDGLFLRCHSYPGPPDAAAVRAVLDRLLRRGPAPAVPAPPEG</sequence>
<feature type="domain" description="Tetracyclin repressor-like C-terminal group 31" evidence="1">
    <location>
        <begin position="61"/>
        <end position="157"/>
    </location>
</feature>
<dbReference type="AlphaFoldDB" id="A0A2T0PYV4"/>
<dbReference type="InterPro" id="IPR009057">
    <property type="entry name" value="Homeodomain-like_sf"/>
</dbReference>
<dbReference type="Gene3D" id="1.10.357.10">
    <property type="entry name" value="Tetracycline Repressor, domain 2"/>
    <property type="match status" value="1"/>
</dbReference>
<organism evidence="2 3">
    <name type="scientific">Allonocardiopsis opalescens</name>
    <dbReference type="NCBI Taxonomy" id="1144618"/>
    <lineage>
        <taxon>Bacteria</taxon>
        <taxon>Bacillati</taxon>
        <taxon>Actinomycetota</taxon>
        <taxon>Actinomycetes</taxon>
        <taxon>Streptosporangiales</taxon>
        <taxon>Allonocardiopsis</taxon>
    </lineage>
</organism>
<evidence type="ECO:0000313" key="3">
    <source>
        <dbReference type="Proteomes" id="UP000237846"/>
    </source>
</evidence>
<dbReference type="Pfam" id="PF17940">
    <property type="entry name" value="TetR_C_31"/>
    <property type="match status" value="1"/>
</dbReference>
<reference evidence="2 3" key="1">
    <citation type="submission" date="2018-03" db="EMBL/GenBank/DDBJ databases">
        <title>Genomic Encyclopedia of Archaeal and Bacterial Type Strains, Phase II (KMG-II): from individual species to whole genera.</title>
        <authorList>
            <person name="Goeker M."/>
        </authorList>
    </citation>
    <scope>NUCLEOTIDE SEQUENCE [LARGE SCALE GENOMIC DNA]</scope>
    <source>
        <strain evidence="2 3">DSM 45601</strain>
    </source>
</reference>
<dbReference type="EMBL" id="PVZC01000007">
    <property type="protein sequence ID" value="PRX96726.1"/>
    <property type="molecule type" value="Genomic_DNA"/>
</dbReference>
<gene>
    <name evidence="2" type="ORF">CLV72_107249</name>
</gene>
<protein>
    <submittedName>
        <fullName evidence="2">TetR family transcriptional regulator</fullName>
    </submittedName>
</protein>
<comment type="caution">
    <text evidence="2">The sequence shown here is derived from an EMBL/GenBank/DDBJ whole genome shotgun (WGS) entry which is preliminary data.</text>
</comment>
<dbReference type="Proteomes" id="UP000237846">
    <property type="component" value="Unassembled WGS sequence"/>
</dbReference>
<keyword evidence="3" id="KW-1185">Reference proteome</keyword>